<evidence type="ECO:0000256" key="1">
    <source>
        <dbReference type="SAM" id="MobiDB-lite"/>
    </source>
</evidence>
<proteinExistence type="predicted"/>
<organism evidence="2">
    <name type="scientific">termite gut metagenome</name>
    <dbReference type="NCBI Taxonomy" id="433724"/>
    <lineage>
        <taxon>unclassified sequences</taxon>
        <taxon>metagenomes</taxon>
        <taxon>organismal metagenomes</taxon>
    </lineage>
</organism>
<evidence type="ECO:0000313" key="2">
    <source>
        <dbReference type="EMBL" id="KAA6337279.1"/>
    </source>
</evidence>
<dbReference type="Gene3D" id="3.40.50.300">
    <property type="entry name" value="P-loop containing nucleotide triphosphate hydrolases"/>
    <property type="match status" value="1"/>
</dbReference>
<comment type="caution">
    <text evidence="2">The sequence shown here is derived from an EMBL/GenBank/DDBJ whole genome shotgun (WGS) entry which is preliminary data.</text>
</comment>
<protein>
    <recommendedName>
        <fullName evidence="3">Terminase large subunit gp17-like C-terminal domain-containing protein</fullName>
    </recommendedName>
</protein>
<dbReference type="Pfam" id="PF03237">
    <property type="entry name" value="Terminase_6N"/>
    <property type="match status" value="1"/>
</dbReference>
<sequence>MLKSPLLNPQHSGRKKKETYELPNLKLPTGRHKNILSKRADQINEKVERFHTNVELFKPHSGQKDILKFIITDKKVKYITLVCGRRFGKSVLSCNVSLYFALMYSHSEVMYITPSYRLSKVFFELVCSAIGEKFPFLKKNGINKSDFKISFTNDSYIQFYSGGDSISQNLRGLSCNRLMVIDESSLISNETWENVLSPILLNTEKILAVGTPLSKQSWFYKLYLKSLSGDPKYKSFHKPTSSNPLISSKEIMERKKDLPDAVFRRELLAEFMEFEDVSVFKNYMNCVIPKSEITMTGVKYYFGLDIAKKNDYTALVGINSLHQLVYCNRWNSTSYHVITQNVVNVLHNFRPQDTWIETNSIGDIFFENLREKYDGKLTSFYTLNANKKEIVEQLIVDFEKEDIKIFDYEPLVTELGNFGMEFSSSKRNVIYRAYSGHDDLVMASCFANMNYHTHVKHSKLSYYISKKK</sequence>
<gene>
    <name evidence="2" type="ORF">EZS27_014617</name>
</gene>
<dbReference type="InterPro" id="IPR027417">
    <property type="entry name" value="P-loop_NTPase"/>
</dbReference>
<accession>A0A5J4RUA4</accession>
<evidence type="ECO:0008006" key="3">
    <source>
        <dbReference type="Google" id="ProtNLM"/>
    </source>
</evidence>
<dbReference type="EMBL" id="SNRY01000713">
    <property type="protein sequence ID" value="KAA6337279.1"/>
    <property type="molecule type" value="Genomic_DNA"/>
</dbReference>
<reference evidence="2" key="1">
    <citation type="submission" date="2019-03" db="EMBL/GenBank/DDBJ databases">
        <title>Single cell metagenomics reveals metabolic interactions within the superorganism composed of flagellate Streblomastix strix and complex community of Bacteroidetes bacteria on its surface.</title>
        <authorList>
            <person name="Treitli S.C."/>
            <person name="Kolisko M."/>
            <person name="Husnik F."/>
            <person name="Keeling P."/>
            <person name="Hampl V."/>
        </authorList>
    </citation>
    <scope>NUCLEOTIDE SEQUENCE</scope>
    <source>
        <strain evidence="2">STM</strain>
    </source>
</reference>
<dbReference type="Gene3D" id="3.30.420.240">
    <property type="match status" value="1"/>
</dbReference>
<dbReference type="AlphaFoldDB" id="A0A5J4RUA4"/>
<name>A0A5J4RUA4_9ZZZZ</name>
<feature type="region of interest" description="Disordered" evidence="1">
    <location>
        <begin position="1"/>
        <end position="20"/>
    </location>
</feature>